<gene>
    <name evidence="1" type="ORF">MUK42_02250</name>
</gene>
<accession>A0A9E7G605</accession>
<name>A0A9E7G605_9LILI</name>
<evidence type="ECO:0000313" key="1">
    <source>
        <dbReference type="EMBL" id="URE06144.1"/>
    </source>
</evidence>
<dbReference type="Proteomes" id="UP001055439">
    <property type="component" value="Chromosome 5"/>
</dbReference>
<dbReference type="AlphaFoldDB" id="A0A9E7G605"/>
<dbReference type="EMBL" id="CP097507">
    <property type="protein sequence ID" value="URE06144.1"/>
    <property type="molecule type" value="Genomic_DNA"/>
</dbReference>
<organism evidence="1 2">
    <name type="scientific">Musa troglodytarum</name>
    <name type="common">fe'i banana</name>
    <dbReference type="NCBI Taxonomy" id="320322"/>
    <lineage>
        <taxon>Eukaryota</taxon>
        <taxon>Viridiplantae</taxon>
        <taxon>Streptophyta</taxon>
        <taxon>Embryophyta</taxon>
        <taxon>Tracheophyta</taxon>
        <taxon>Spermatophyta</taxon>
        <taxon>Magnoliopsida</taxon>
        <taxon>Liliopsida</taxon>
        <taxon>Zingiberales</taxon>
        <taxon>Musaceae</taxon>
        <taxon>Musa</taxon>
    </lineage>
</organism>
<proteinExistence type="predicted"/>
<keyword evidence="2" id="KW-1185">Reference proteome</keyword>
<evidence type="ECO:0000313" key="2">
    <source>
        <dbReference type="Proteomes" id="UP001055439"/>
    </source>
</evidence>
<sequence>MYSTRIVEYGNARFLENDEISESEKSQRINFDIEEIQVLIVQFMLDSFWQAVALQYCNRIMVLYHPGPSAGLGR</sequence>
<reference evidence="1" key="1">
    <citation type="submission" date="2022-05" db="EMBL/GenBank/DDBJ databases">
        <title>The Musa troglodytarum L. genome provides insights into the mechanism of non-climacteric behaviour and enrichment of carotenoids.</title>
        <authorList>
            <person name="Wang J."/>
        </authorList>
    </citation>
    <scope>NUCLEOTIDE SEQUENCE</scope>
    <source>
        <tissue evidence="1">Leaf</tissue>
    </source>
</reference>
<protein>
    <submittedName>
        <fullName evidence="1">Uncharacterized protein</fullName>
    </submittedName>
</protein>